<organism evidence="5 6">
    <name type="scientific">Methylophilales bacterium HTCC2181</name>
    <dbReference type="NCBI Taxonomy" id="383631"/>
    <lineage>
        <taxon>Bacteria</taxon>
        <taxon>Pseudomonadati</taxon>
        <taxon>Pseudomonadota</taxon>
        <taxon>Betaproteobacteria</taxon>
        <taxon>Nitrosomonadales</taxon>
        <taxon>OM43 clade</taxon>
    </lineage>
</organism>
<keyword evidence="2 5" id="KW-0808">Transferase</keyword>
<evidence type="ECO:0000313" key="5">
    <source>
        <dbReference type="EMBL" id="EAV47415.1"/>
    </source>
</evidence>
<reference evidence="5 6" key="1">
    <citation type="submission" date="2006-11" db="EMBL/GenBank/DDBJ databases">
        <authorList>
            <person name="Giovannoni S."/>
            <person name="Vergin K."/>
            <person name="Ferriera S."/>
            <person name="Johnson J."/>
            <person name="Kravitz S."/>
            <person name="Beeson K."/>
            <person name="Sutton G."/>
            <person name="Rogers Y.-H."/>
            <person name="Friedman R."/>
            <person name="Frazier M."/>
            <person name="Venter J.C."/>
        </authorList>
    </citation>
    <scope>NUCLEOTIDE SEQUENCE [LARGE SCALE GENOMIC DNA]</scope>
    <source>
        <strain evidence="5 6">HTCC2181</strain>
    </source>
</reference>
<dbReference type="PANTHER" id="PTHR23416:SF23">
    <property type="entry name" value="ACETYLTRANSFERASE C18B11.09C-RELATED"/>
    <property type="match status" value="1"/>
</dbReference>
<dbReference type="InterPro" id="IPR011004">
    <property type="entry name" value="Trimer_LpxA-like_sf"/>
</dbReference>
<protein>
    <submittedName>
        <fullName evidence="5">Putative acetyltransferase</fullName>
    </submittedName>
</protein>
<evidence type="ECO:0000256" key="3">
    <source>
        <dbReference type="ARBA" id="ARBA00022737"/>
    </source>
</evidence>
<dbReference type="Gene3D" id="2.160.10.10">
    <property type="entry name" value="Hexapeptide repeat proteins"/>
    <property type="match status" value="1"/>
</dbReference>
<dbReference type="InterPro" id="IPR018357">
    <property type="entry name" value="Hexapep_transf_CS"/>
</dbReference>
<dbReference type="CDD" id="cd03349">
    <property type="entry name" value="LbH_XAT"/>
    <property type="match status" value="1"/>
</dbReference>
<gene>
    <name evidence="5" type="ORF">MB2181_05040</name>
</gene>
<dbReference type="SUPFAM" id="SSF51161">
    <property type="entry name" value="Trimeric LpxA-like enzymes"/>
    <property type="match status" value="1"/>
</dbReference>
<evidence type="ECO:0000256" key="1">
    <source>
        <dbReference type="ARBA" id="ARBA00007274"/>
    </source>
</evidence>
<keyword evidence="3" id="KW-0677">Repeat</keyword>
<evidence type="ECO:0000313" key="6">
    <source>
        <dbReference type="Proteomes" id="UP000054262"/>
    </source>
</evidence>
<dbReference type="InterPro" id="IPR001451">
    <property type="entry name" value="Hexapep"/>
</dbReference>
<proteinExistence type="inferred from homology"/>
<dbReference type="EMBL" id="AAUX01000001">
    <property type="protein sequence ID" value="EAV47415.1"/>
    <property type="molecule type" value="Genomic_DNA"/>
</dbReference>
<evidence type="ECO:0000256" key="4">
    <source>
        <dbReference type="ARBA" id="ARBA00023315"/>
    </source>
</evidence>
<dbReference type="InterPro" id="IPR051159">
    <property type="entry name" value="Hexapeptide_acetyltransf"/>
</dbReference>
<dbReference type="GO" id="GO:0008374">
    <property type="term" value="F:O-acyltransferase activity"/>
    <property type="evidence" value="ECO:0007669"/>
    <property type="project" value="TreeGrafter"/>
</dbReference>
<dbReference type="Pfam" id="PF14602">
    <property type="entry name" value="Hexapep_2"/>
    <property type="match status" value="1"/>
</dbReference>
<keyword evidence="6" id="KW-1185">Reference proteome</keyword>
<dbReference type="GO" id="GO:0005829">
    <property type="term" value="C:cytosol"/>
    <property type="evidence" value="ECO:0007669"/>
    <property type="project" value="TreeGrafter"/>
</dbReference>
<dbReference type="PANTHER" id="PTHR23416">
    <property type="entry name" value="SIALIC ACID SYNTHASE-RELATED"/>
    <property type="match status" value="1"/>
</dbReference>
<evidence type="ECO:0000256" key="2">
    <source>
        <dbReference type="ARBA" id="ARBA00022679"/>
    </source>
</evidence>
<accession>A0P7A5</accession>
<dbReference type="Proteomes" id="UP000054262">
    <property type="component" value="Unassembled WGS sequence"/>
</dbReference>
<dbReference type="PROSITE" id="PS00101">
    <property type="entry name" value="HEXAPEP_TRANSFERASES"/>
    <property type="match status" value="1"/>
</dbReference>
<name>A0P7A5_9PROT</name>
<dbReference type="Pfam" id="PF00132">
    <property type="entry name" value="Hexapep"/>
    <property type="match status" value="1"/>
</dbReference>
<comment type="similarity">
    <text evidence="1">Belongs to the transferase hexapeptide repeat family.</text>
</comment>
<sequence>MILSKLIKRIKVKRACIISDSSKVHDTGIIINNMNLREKIAIGENTHIKGELLNFAHGGEISIGDNCFVGEQSRIWSALKIKIGHRVLISHCVNIFDNSTHPFNSAQRHKQFTQIVSGQHPKHINLNEKAVIISDDVWIGSMSIILAGVFIGEGAIIAAGSVVTKDVPPFTIVGGNPARIIRELTMDER</sequence>
<comment type="caution">
    <text evidence="5">The sequence shown here is derived from an EMBL/GenBank/DDBJ whole genome shotgun (WGS) entry which is preliminary data.</text>
</comment>
<dbReference type="AlphaFoldDB" id="A0P7A5"/>
<keyword evidence="4" id="KW-0012">Acyltransferase</keyword>
<dbReference type="OrthoDB" id="8612290at2"/>